<evidence type="ECO:0000256" key="1">
    <source>
        <dbReference type="SAM" id="Phobius"/>
    </source>
</evidence>
<dbReference type="Pfam" id="PF13091">
    <property type="entry name" value="PLDc_2"/>
    <property type="match status" value="1"/>
</dbReference>
<keyword evidence="1" id="KW-0812">Transmembrane</keyword>
<sequence length="483" mass="55112">MGGTDMGPLKEKKIWVPAVVLLLIIYSVTVIYHTNKKLPEGLSYEGKVHQVDDLQLLTDLSYEDKKGKRQHEQEIFERMQEAIEEAEEYIVMDMFLYSGYYDKEEKFPPLSQNITDRLIMKKKQNPEMPIIVITDKINTTYGSHRAPELEELKKNGIEVVMTKLEPLRDSNPLYSGFWRMFLQWFGQDGKGWLPNPLANTAPDVTARSYLDLLNIKANHRKVFVSEKTAIVSSGNPHDASGYHSNIAFEGSGSFIGDLLQTEQAVIDYSGYDIQLPKYQQQDAKEDGPVSLQVLTEGKILKHILQEIDESRKGDIIWLGMFYLADRDVIGGLEGAADRGVQINLVFDPNQNAFGSEKTGLPNIPVASELEKLGKENISIRWYNTDEEQYHPKLMFIQKKTDSVLIGGSANFTKRNLDDLNLETDMKIAAPNDTPVMKDADAYFKRIWENEDGIYTLDYATQEELPVFRYIVYSLQKMLGFTTY</sequence>
<dbReference type="SUPFAM" id="SSF56024">
    <property type="entry name" value="Phospholipase D/nuclease"/>
    <property type="match status" value="2"/>
</dbReference>
<comment type="caution">
    <text evidence="3">The sequence shown here is derived from an EMBL/GenBank/DDBJ whole genome shotgun (WGS) entry which is preliminary data.</text>
</comment>
<name>A0A5D4STH7_9BACI</name>
<feature type="transmembrane region" description="Helical" evidence="1">
    <location>
        <begin position="14"/>
        <end position="32"/>
    </location>
</feature>
<dbReference type="InterPro" id="IPR025202">
    <property type="entry name" value="PLD-like_dom"/>
</dbReference>
<organism evidence="3 4">
    <name type="scientific">Bacillus infantis</name>
    <dbReference type="NCBI Taxonomy" id="324767"/>
    <lineage>
        <taxon>Bacteria</taxon>
        <taxon>Bacillati</taxon>
        <taxon>Bacillota</taxon>
        <taxon>Bacilli</taxon>
        <taxon>Bacillales</taxon>
        <taxon>Bacillaceae</taxon>
        <taxon>Bacillus</taxon>
    </lineage>
</organism>
<dbReference type="CDD" id="cd09129">
    <property type="entry name" value="PLDc_unchar2_1"/>
    <property type="match status" value="1"/>
</dbReference>
<dbReference type="AlphaFoldDB" id="A0A5D4STH7"/>
<evidence type="ECO:0000313" key="4">
    <source>
        <dbReference type="Proteomes" id="UP000323732"/>
    </source>
</evidence>
<dbReference type="CDD" id="cd09130">
    <property type="entry name" value="PLDc_unchar2_2"/>
    <property type="match status" value="1"/>
</dbReference>
<dbReference type="EMBL" id="VTES01000002">
    <property type="protein sequence ID" value="TYS65558.1"/>
    <property type="molecule type" value="Genomic_DNA"/>
</dbReference>
<evidence type="ECO:0000313" key="3">
    <source>
        <dbReference type="EMBL" id="TYS65558.1"/>
    </source>
</evidence>
<dbReference type="Proteomes" id="UP000323732">
    <property type="component" value="Unassembled WGS sequence"/>
</dbReference>
<keyword evidence="1" id="KW-1133">Transmembrane helix</keyword>
<gene>
    <name evidence="3" type="ORF">FZD47_08335</name>
</gene>
<protein>
    <submittedName>
        <fullName evidence="3">Phospholipase</fullName>
    </submittedName>
</protein>
<proteinExistence type="predicted"/>
<evidence type="ECO:0000259" key="2">
    <source>
        <dbReference type="Pfam" id="PF13091"/>
    </source>
</evidence>
<accession>A0A5D4STH7</accession>
<feature type="domain" description="Phospholipase D-like" evidence="2">
    <location>
        <begin position="303"/>
        <end position="447"/>
    </location>
</feature>
<dbReference type="Gene3D" id="3.30.870.10">
    <property type="entry name" value="Endonuclease Chain A"/>
    <property type="match status" value="2"/>
</dbReference>
<reference evidence="3 4" key="1">
    <citation type="submission" date="2019-08" db="EMBL/GenBank/DDBJ databases">
        <title>Bacillus genomes from the desert of Cuatro Cienegas, Coahuila.</title>
        <authorList>
            <person name="Olmedo-Alvarez G."/>
        </authorList>
    </citation>
    <scope>NUCLEOTIDE SEQUENCE [LARGE SCALE GENOMIC DNA]</scope>
    <source>
        <strain evidence="3 4">CH37_1T</strain>
    </source>
</reference>
<keyword evidence="1" id="KW-0472">Membrane</keyword>